<proteinExistence type="predicted"/>
<dbReference type="OrthoDB" id="191315at2759"/>
<evidence type="ECO:0000256" key="3">
    <source>
        <dbReference type="PIRSR" id="PIRSR001365-2"/>
    </source>
</evidence>
<dbReference type="OMA" id="FHFAMNE"/>
<feature type="active site" description="Schiff-base intermediate with substrate" evidence="2">
    <location>
        <position position="187"/>
    </location>
</feature>
<evidence type="ECO:0000256" key="2">
    <source>
        <dbReference type="PIRSR" id="PIRSR001365-1"/>
    </source>
</evidence>
<feature type="active site" description="Proton donor/acceptor" evidence="2">
    <location>
        <position position="158"/>
    </location>
</feature>
<dbReference type="InterPro" id="IPR013785">
    <property type="entry name" value="Aldolase_TIM"/>
</dbReference>
<dbReference type="EMBL" id="JOKZ01000487">
    <property type="protein sequence ID" value="KKO97914.1"/>
    <property type="molecule type" value="Genomic_DNA"/>
</dbReference>
<dbReference type="SUPFAM" id="SSF51569">
    <property type="entry name" value="Aldolase"/>
    <property type="match status" value="1"/>
</dbReference>
<dbReference type="CDD" id="cd00408">
    <property type="entry name" value="DHDPS-like"/>
    <property type="match status" value="1"/>
</dbReference>
<dbReference type="InterPro" id="IPR002220">
    <property type="entry name" value="DapA-like"/>
</dbReference>
<sequence length="309" mass="33384">MGSLQAVRPFPPGIHVPSLTWFGGDDSQEIDWDLQERHLNFVITSGLHGGQHFCTFPVVIAGTNGEAVTLTQDEKIKLIAMTRRIATQAGRPDITITIGCSGQCTRDVIAETKAAKEAGANFALVLVPSYFHFAMNKDSIVAFFEEAADASPLPILIYNFPNVVAGLDVDSEMLDRLAKHRNIVGVKLTCGGIAKVSRIAATYSPDEFSALAGQSDWLVPALSVGGTGAITGIANLYPKLELAKMEWGFAKGGINGTKWVVARLRGYSEESCHCRRPYPKYDNKTQQEWIVGVVSALEATERSIAKGST</sequence>
<name>A0A0F9WZP5_TRIHA</name>
<accession>A0A0F9WZP5</accession>
<organism evidence="4 5">
    <name type="scientific">Trichoderma harzianum</name>
    <name type="common">Hypocrea lixii</name>
    <dbReference type="NCBI Taxonomy" id="5544"/>
    <lineage>
        <taxon>Eukaryota</taxon>
        <taxon>Fungi</taxon>
        <taxon>Dikarya</taxon>
        <taxon>Ascomycota</taxon>
        <taxon>Pezizomycotina</taxon>
        <taxon>Sordariomycetes</taxon>
        <taxon>Hypocreomycetidae</taxon>
        <taxon>Hypocreales</taxon>
        <taxon>Hypocreaceae</taxon>
        <taxon>Trichoderma</taxon>
    </lineage>
</organism>
<dbReference type="Gene3D" id="3.20.20.70">
    <property type="entry name" value="Aldolase class I"/>
    <property type="match status" value="1"/>
</dbReference>
<feature type="binding site" evidence="3">
    <location>
        <position position="230"/>
    </location>
    <ligand>
        <name>pyruvate</name>
        <dbReference type="ChEBI" id="CHEBI:15361"/>
    </ligand>
</feature>
<dbReference type="AlphaFoldDB" id="A0A0F9WZP5"/>
<comment type="caution">
    <text evidence="4">The sequence shown here is derived from an EMBL/GenBank/DDBJ whole genome shotgun (WGS) entry which is preliminary data.</text>
</comment>
<evidence type="ECO:0000313" key="4">
    <source>
        <dbReference type="EMBL" id="KKO97914.1"/>
    </source>
</evidence>
<dbReference type="PANTHER" id="PTHR12128:SF66">
    <property type="entry name" value="4-HYDROXY-2-OXOGLUTARATE ALDOLASE, MITOCHONDRIAL"/>
    <property type="match status" value="1"/>
</dbReference>
<dbReference type="Proteomes" id="UP000034112">
    <property type="component" value="Unassembled WGS sequence"/>
</dbReference>
<evidence type="ECO:0008006" key="6">
    <source>
        <dbReference type="Google" id="ProtNLM"/>
    </source>
</evidence>
<dbReference type="GO" id="GO:0008840">
    <property type="term" value="F:4-hydroxy-tetrahydrodipicolinate synthase activity"/>
    <property type="evidence" value="ECO:0007669"/>
    <property type="project" value="TreeGrafter"/>
</dbReference>
<protein>
    <recommendedName>
        <fullName evidence="6">Dihydrodipicolinate synthetase</fullName>
    </recommendedName>
</protein>
<evidence type="ECO:0000313" key="5">
    <source>
        <dbReference type="Proteomes" id="UP000034112"/>
    </source>
</evidence>
<gene>
    <name evidence="4" type="ORF">THAR02_09975</name>
</gene>
<dbReference type="Pfam" id="PF00701">
    <property type="entry name" value="DHDPS"/>
    <property type="match status" value="1"/>
</dbReference>
<dbReference type="PANTHER" id="PTHR12128">
    <property type="entry name" value="DIHYDRODIPICOLINATE SYNTHASE"/>
    <property type="match status" value="1"/>
</dbReference>
<evidence type="ECO:0000256" key="1">
    <source>
        <dbReference type="ARBA" id="ARBA00023239"/>
    </source>
</evidence>
<reference evidence="5" key="1">
    <citation type="journal article" date="2015" name="Genome Announc.">
        <title>Draft whole-genome sequence of the biocontrol agent Trichoderma harzianum T6776.</title>
        <authorList>
            <person name="Baroncelli R."/>
            <person name="Piaggeschi G."/>
            <person name="Fiorini L."/>
            <person name="Bertolini E."/>
            <person name="Zapparata A."/>
            <person name="Pe M.E."/>
            <person name="Sarrocco S."/>
            <person name="Vannacci G."/>
        </authorList>
    </citation>
    <scope>NUCLEOTIDE SEQUENCE [LARGE SCALE GENOMIC DNA]</scope>
    <source>
        <strain evidence="5">T6776</strain>
    </source>
</reference>
<dbReference type="SMART" id="SM01130">
    <property type="entry name" value="DHDPS"/>
    <property type="match status" value="1"/>
</dbReference>
<keyword evidence="1" id="KW-0456">Lyase</keyword>